<keyword evidence="2" id="KW-1185">Reference proteome</keyword>
<evidence type="ECO:0000313" key="1">
    <source>
        <dbReference type="EMBL" id="MDA0164520.1"/>
    </source>
</evidence>
<name>A0A9X3S2E8_9ACTN</name>
<dbReference type="EMBL" id="JAPDOD010000035">
    <property type="protein sequence ID" value="MDA0164520.1"/>
    <property type="molecule type" value="Genomic_DNA"/>
</dbReference>
<gene>
    <name evidence="1" type="ORF">OM076_29890</name>
</gene>
<sequence>MRAASARESSSDTMEGVLAAILESGDPERLYTGLSLLVSAASAGEEARGLATFGALGALLDPELEARARAATHVVDAERDAFARTLIELRAAAEELPNCRIWACAAAVQTTGATLTDRLEGVLSTPSFLREVAGAQLVVV</sequence>
<accession>A0A9X3S2E8</accession>
<dbReference type="AlphaFoldDB" id="A0A9X3S2E8"/>
<protein>
    <submittedName>
        <fullName evidence="1">Uncharacterized protein</fullName>
    </submittedName>
</protein>
<evidence type="ECO:0000313" key="2">
    <source>
        <dbReference type="Proteomes" id="UP001149140"/>
    </source>
</evidence>
<dbReference type="Gene3D" id="3.40.1260.10">
    <property type="entry name" value="DsrEFH-like"/>
    <property type="match status" value="1"/>
</dbReference>
<dbReference type="Proteomes" id="UP001149140">
    <property type="component" value="Unassembled WGS sequence"/>
</dbReference>
<dbReference type="SUPFAM" id="SSF75169">
    <property type="entry name" value="DsrEFH-like"/>
    <property type="match status" value="1"/>
</dbReference>
<proteinExistence type="predicted"/>
<comment type="caution">
    <text evidence="1">The sequence shown here is derived from an EMBL/GenBank/DDBJ whole genome shotgun (WGS) entry which is preliminary data.</text>
</comment>
<organism evidence="1 2">
    <name type="scientific">Solirubrobacter ginsenosidimutans</name>
    <dbReference type="NCBI Taxonomy" id="490573"/>
    <lineage>
        <taxon>Bacteria</taxon>
        <taxon>Bacillati</taxon>
        <taxon>Actinomycetota</taxon>
        <taxon>Thermoleophilia</taxon>
        <taxon>Solirubrobacterales</taxon>
        <taxon>Solirubrobacteraceae</taxon>
        <taxon>Solirubrobacter</taxon>
    </lineage>
</organism>
<dbReference type="InterPro" id="IPR027396">
    <property type="entry name" value="DsrEFH-like"/>
</dbReference>
<reference evidence="1" key="1">
    <citation type="submission" date="2022-10" db="EMBL/GenBank/DDBJ databases">
        <title>The WGS of Solirubrobacter ginsenosidimutans DSM 21036.</title>
        <authorList>
            <person name="Jiang Z."/>
        </authorList>
    </citation>
    <scope>NUCLEOTIDE SEQUENCE</scope>
    <source>
        <strain evidence="1">DSM 21036</strain>
    </source>
</reference>